<name>A0ABD3FW99_9STRA</name>
<comment type="caution">
    <text evidence="2">The sequence shown here is derived from an EMBL/GenBank/DDBJ whole genome shotgun (WGS) entry which is preliminary data.</text>
</comment>
<keyword evidence="1" id="KW-0812">Transmembrane</keyword>
<feature type="transmembrane region" description="Helical" evidence="1">
    <location>
        <begin position="214"/>
        <end position="231"/>
    </location>
</feature>
<evidence type="ECO:0000256" key="1">
    <source>
        <dbReference type="SAM" id="Phobius"/>
    </source>
</evidence>
<dbReference type="Pfam" id="PF11204">
    <property type="entry name" value="DUF2985"/>
    <property type="match status" value="1"/>
</dbReference>
<dbReference type="AlphaFoldDB" id="A0ABD3FW99"/>
<dbReference type="EMBL" id="JBIMZQ010000005">
    <property type="protein sequence ID" value="KAL3671207.1"/>
    <property type="molecule type" value="Genomic_DNA"/>
</dbReference>
<evidence type="ECO:0000313" key="3">
    <source>
        <dbReference type="Proteomes" id="UP001632037"/>
    </source>
</evidence>
<accession>A0ABD3FW99</accession>
<keyword evidence="1" id="KW-0472">Membrane</keyword>
<evidence type="ECO:0000313" key="2">
    <source>
        <dbReference type="EMBL" id="KAL3671207.1"/>
    </source>
</evidence>
<reference evidence="2 3" key="1">
    <citation type="submission" date="2024-09" db="EMBL/GenBank/DDBJ databases">
        <title>Genome sequencing and assembly of Phytophthora oleae, isolate VK10A, causative agent of rot of olive drupes.</title>
        <authorList>
            <person name="Conti Taguali S."/>
            <person name="Riolo M."/>
            <person name="La Spada F."/>
            <person name="Cacciola S.O."/>
            <person name="Dionisio G."/>
        </authorList>
    </citation>
    <scope>NUCLEOTIDE SEQUENCE [LARGE SCALE GENOMIC DNA]</scope>
    <source>
        <strain evidence="2 3">VK10A</strain>
    </source>
</reference>
<gene>
    <name evidence="2" type="ORF">V7S43_003139</name>
</gene>
<sequence length="264" mass="28972">MTTQSSGTSEPETPILGDYKCAGTYCKWKIVYNAVLVAVVVVAGLILVMVSADIIHEGDEDTQDDWGEVSNQIMNGVFTLLAVTDQPAYVSGVIMTSQVLKASNVHLDEQLEASIRAARHLNNRFPRVFADSTVVRDNEAEYVEVQCDYSEDVDANPQDNLVGRVGNIVFLCREAKYLRNTYIVLNCGCFLQYILSGFMWSYDKDSRPGFVTPGLLPPVILCFAVGVYRLFQLNKSREVDTVGCSASSGKVQSTTNSLVSPTAL</sequence>
<proteinExistence type="predicted"/>
<organism evidence="2 3">
    <name type="scientific">Phytophthora oleae</name>
    <dbReference type="NCBI Taxonomy" id="2107226"/>
    <lineage>
        <taxon>Eukaryota</taxon>
        <taxon>Sar</taxon>
        <taxon>Stramenopiles</taxon>
        <taxon>Oomycota</taxon>
        <taxon>Peronosporomycetes</taxon>
        <taxon>Peronosporales</taxon>
        <taxon>Peronosporaceae</taxon>
        <taxon>Phytophthora</taxon>
    </lineage>
</organism>
<dbReference type="InterPro" id="IPR021369">
    <property type="entry name" value="DUF2985"/>
</dbReference>
<protein>
    <submittedName>
        <fullName evidence="2">Uncharacterized protein</fullName>
    </submittedName>
</protein>
<keyword evidence="3" id="KW-1185">Reference proteome</keyword>
<keyword evidence="1" id="KW-1133">Transmembrane helix</keyword>
<dbReference type="Proteomes" id="UP001632037">
    <property type="component" value="Unassembled WGS sequence"/>
</dbReference>
<feature type="transmembrane region" description="Helical" evidence="1">
    <location>
        <begin position="30"/>
        <end position="50"/>
    </location>
</feature>
<feature type="transmembrane region" description="Helical" evidence="1">
    <location>
        <begin position="183"/>
        <end position="202"/>
    </location>
</feature>